<dbReference type="Pfam" id="PF00266">
    <property type="entry name" value="Aminotran_5"/>
    <property type="match status" value="1"/>
</dbReference>
<dbReference type="PANTHER" id="PTHR43586">
    <property type="entry name" value="CYSTEINE DESULFURASE"/>
    <property type="match status" value="1"/>
</dbReference>
<keyword evidence="5" id="KW-0663">Pyridoxal phosphate</keyword>
<reference evidence="8 9" key="1">
    <citation type="submission" date="2020-11" db="EMBL/GenBank/DDBJ databases">
        <title>Treponema Peruensis nv. sp., first commensal Treponema isolated from human feces.</title>
        <authorList>
            <person name="Belkhou C."/>
            <person name="Raes J."/>
        </authorList>
    </citation>
    <scope>NUCLEOTIDE SEQUENCE [LARGE SCALE GENOMIC DNA]</scope>
    <source>
        <strain evidence="8 9">RCC2812</strain>
    </source>
</reference>
<evidence type="ECO:0000256" key="6">
    <source>
        <dbReference type="ARBA" id="ARBA00050776"/>
    </source>
</evidence>
<dbReference type="RefSeq" id="WP_177528928.1">
    <property type="nucleotide sequence ID" value="NZ_CBCSHE010000001.1"/>
</dbReference>
<feature type="domain" description="Aminotransferase class V" evidence="7">
    <location>
        <begin position="24"/>
        <end position="398"/>
    </location>
</feature>
<gene>
    <name evidence="8" type="primary">sufS</name>
    <name evidence="8" type="ORF">IWA51_07920</name>
</gene>
<evidence type="ECO:0000256" key="5">
    <source>
        <dbReference type="ARBA" id="ARBA00022898"/>
    </source>
</evidence>
<accession>A0A7T3V4I0</accession>
<evidence type="ECO:0000313" key="8">
    <source>
        <dbReference type="EMBL" id="QQA00204.1"/>
    </source>
</evidence>
<dbReference type="CDD" id="cd06453">
    <property type="entry name" value="SufS_like"/>
    <property type="match status" value="1"/>
</dbReference>
<evidence type="ECO:0000313" key="9">
    <source>
        <dbReference type="Proteomes" id="UP000595224"/>
    </source>
</evidence>
<dbReference type="EC" id="2.8.1.7" evidence="3"/>
<comment type="cofactor">
    <cofactor evidence="1">
        <name>pyridoxal 5'-phosphate</name>
        <dbReference type="ChEBI" id="CHEBI:597326"/>
    </cofactor>
</comment>
<proteinExistence type="inferred from homology"/>
<comment type="catalytic activity">
    <reaction evidence="6">
        <text>(sulfur carrier)-H + L-cysteine = (sulfur carrier)-SH + L-alanine</text>
        <dbReference type="Rhea" id="RHEA:43892"/>
        <dbReference type="Rhea" id="RHEA-COMP:14737"/>
        <dbReference type="Rhea" id="RHEA-COMP:14739"/>
        <dbReference type="ChEBI" id="CHEBI:29917"/>
        <dbReference type="ChEBI" id="CHEBI:35235"/>
        <dbReference type="ChEBI" id="CHEBI:57972"/>
        <dbReference type="ChEBI" id="CHEBI:64428"/>
        <dbReference type="EC" id="2.8.1.7"/>
    </reaction>
</comment>
<name>A0A7T3V4I0_9SPIR</name>
<dbReference type="SUPFAM" id="SSF53383">
    <property type="entry name" value="PLP-dependent transferases"/>
    <property type="match status" value="1"/>
</dbReference>
<evidence type="ECO:0000256" key="2">
    <source>
        <dbReference type="ARBA" id="ARBA00010447"/>
    </source>
</evidence>
<dbReference type="InterPro" id="IPR015424">
    <property type="entry name" value="PyrdxlP-dep_Trfase"/>
</dbReference>
<dbReference type="KEGG" id="tper:IWA51_07920"/>
<dbReference type="Gene3D" id="3.40.640.10">
    <property type="entry name" value="Type I PLP-dependent aspartate aminotransferase-like (Major domain)"/>
    <property type="match status" value="1"/>
</dbReference>
<evidence type="ECO:0000256" key="3">
    <source>
        <dbReference type="ARBA" id="ARBA00012239"/>
    </source>
</evidence>
<dbReference type="Gene3D" id="3.90.1150.10">
    <property type="entry name" value="Aspartate Aminotransferase, domain 1"/>
    <property type="match status" value="1"/>
</dbReference>
<dbReference type="InterPro" id="IPR015421">
    <property type="entry name" value="PyrdxlP-dep_Trfase_major"/>
</dbReference>
<dbReference type="GO" id="GO:0031071">
    <property type="term" value="F:cysteine desulfurase activity"/>
    <property type="evidence" value="ECO:0007669"/>
    <property type="project" value="UniProtKB-EC"/>
</dbReference>
<dbReference type="PANTHER" id="PTHR43586:SF8">
    <property type="entry name" value="CYSTEINE DESULFURASE 1, CHLOROPLASTIC"/>
    <property type="match status" value="1"/>
</dbReference>
<comment type="similarity">
    <text evidence="2">Belongs to the class-V pyridoxal-phosphate-dependent aminotransferase family. Csd subfamily.</text>
</comment>
<evidence type="ECO:0000259" key="7">
    <source>
        <dbReference type="Pfam" id="PF00266"/>
    </source>
</evidence>
<dbReference type="GO" id="GO:0030170">
    <property type="term" value="F:pyridoxal phosphate binding"/>
    <property type="evidence" value="ECO:0007669"/>
    <property type="project" value="InterPro"/>
</dbReference>
<evidence type="ECO:0000256" key="1">
    <source>
        <dbReference type="ARBA" id="ARBA00001933"/>
    </source>
</evidence>
<dbReference type="GO" id="GO:0006534">
    <property type="term" value="P:cysteine metabolic process"/>
    <property type="evidence" value="ECO:0007669"/>
    <property type="project" value="InterPro"/>
</dbReference>
<dbReference type="InterPro" id="IPR010970">
    <property type="entry name" value="Cys_dSase_SufS"/>
</dbReference>
<keyword evidence="9" id="KW-1185">Reference proteome</keyword>
<sequence>MNSAANEFRKDFKIFSAPENKDLVYLDSAATTQRPDCVIEAVSDFYRTSNANPLRGLYSLSIKATDLYENSRKTVADFINAPDSSCLIFTRNTTESLNLVAYSYGMNSVNEGDEIVVSCMEHHSNILPWQMVCRAKKAKLVWLESSDDGVISKEEYEGKINSRTKIVAIAQVSNVFGITNPVSDIAAFAHRVGDNGKGAVVVVDGAQSSPHMKIDVQQLGADFFAMSGHKLCAPMGIGALYGRKDLLDAMPPFLSGGEMIEYVTRESATYAELPHKFEAGTVNAGDAVGFARAVKYLDEVGLENIERNDNNLAKIIMDGFSNIPHVHVIGNSDSAKHCGIVTFTIDGVHPHDIASILDTEHVAIRAGHHCAQPLMQKLGVGSTARASAYFYNTQDEAVRFVEKVSKIRGWMGFKD</sequence>
<dbReference type="EMBL" id="CP064936">
    <property type="protein sequence ID" value="QQA00204.1"/>
    <property type="molecule type" value="Genomic_DNA"/>
</dbReference>
<evidence type="ECO:0000256" key="4">
    <source>
        <dbReference type="ARBA" id="ARBA00022679"/>
    </source>
</evidence>
<keyword evidence="4" id="KW-0808">Transferase</keyword>
<dbReference type="Proteomes" id="UP000595224">
    <property type="component" value="Chromosome"/>
</dbReference>
<dbReference type="AlphaFoldDB" id="A0A7T3V4I0"/>
<organism evidence="8 9">
    <name type="scientific">Treponema peruense</name>
    <dbReference type="NCBI Taxonomy" id="2787628"/>
    <lineage>
        <taxon>Bacteria</taxon>
        <taxon>Pseudomonadati</taxon>
        <taxon>Spirochaetota</taxon>
        <taxon>Spirochaetia</taxon>
        <taxon>Spirochaetales</taxon>
        <taxon>Treponemataceae</taxon>
        <taxon>Treponema</taxon>
    </lineage>
</organism>
<protein>
    <recommendedName>
        <fullName evidence="3">cysteine desulfurase</fullName>
        <ecNumber evidence="3">2.8.1.7</ecNumber>
    </recommendedName>
</protein>
<dbReference type="InterPro" id="IPR000192">
    <property type="entry name" value="Aminotrans_V_dom"/>
</dbReference>
<dbReference type="NCBIfam" id="TIGR01979">
    <property type="entry name" value="sufS"/>
    <property type="match status" value="1"/>
</dbReference>
<dbReference type="InterPro" id="IPR015422">
    <property type="entry name" value="PyrdxlP-dep_Trfase_small"/>
</dbReference>